<dbReference type="EMBL" id="KN837896">
    <property type="protein sequence ID" value="KIJ22881.1"/>
    <property type="molecule type" value="Genomic_DNA"/>
</dbReference>
<feature type="compositionally biased region" description="Low complexity" evidence="1">
    <location>
        <begin position="138"/>
        <end position="150"/>
    </location>
</feature>
<gene>
    <name evidence="2" type="ORF">M422DRAFT_276637</name>
</gene>
<evidence type="ECO:0000313" key="2">
    <source>
        <dbReference type="EMBL" id="KIJ22881.1"/>
    </source>
</evidence>
<feature type="region of interest" description="Disordered" evidence="1">
    <location>
        <begin position="1"/>
        <end position="74"/>
    </location>
</feature>
<organism evidence="2 3">
    <name type="scientific">Sphaerobolus stellatus (strain SS14)</name>
    <dbReference type="NCBI Taxonomy" id="990650"/>
    <lineage>
        <taxon>Eukaryota</taxon>
        <taxon>Fungi</taxon>
        <taxon>Dikarya</taxon>
        <taxon>Basidiomycota</taxon>
        <taxon>Agaricomycotina</taxon>
        <taxon>Agaricomycetes</taxon>
        <taxon>Phallomycetidae</taxon>
        <taxon>Geastrales</taxon>
        <taxon>Sphaerobolaceae</taxon>
        <taxon>Sphaerobolus</taxon>
    </lineage>
</organism>
<feature type="region of interest" description="Disordered" evidence="1">
    <location>
        <begin position="136"/>
        <end position="155"/>
    </location>
</feature>
<reference evidence="2 3" key="1">
    <citation type="submission" date="2014-06" db="EMBL/GenBank/DDBJ databases">
        <title>Evolutionary Origins and Diversification of the Mycorrhizal Mutualists.</title>
        <authorList>
            <consortium name="DOE Joint Genome Institute"/>
            <consortium name="Mycorrhizal Genomics Consortium"/>
            <person name="Kohler A."/>
            <person name="Kuo A."/>
            <person name="Nagy L.G."/>
            <person name="Floudas D."/>
            <person name="Copeland A."/>
            <person name="Barry K.W."/>
            <person name="Cichocki N."/>
            <person name="Veneault-Fourrey C."/>
            <person name="LaButti K."/>
            <person name="Lindquist E.A."/>
            <person name="Lipzen A."/>
            <person name="Lundell T."/>
            <person name="Morin E."/>
            <person name="Murat C."/>
            <person name="Riley R."/>
            <person name="Ohm R."/>
            <person name="Sun H."/>
            <person name="Tunlid A."/>
            <person name="Henrissat B."/>
            <person name="Grigoriev I.V."/>
            <person name="Hibbett D.S."/>
            <person name="Martin F."/>
        </authorList>
    </citation>
    <scope>NUCLEOTIDE SEQUENCE [LARGE SCALE GENOMIC DNA]</scope>
    <source>
        <strain evidence="2 3">SS14</strain>
    </source>
</reference>
<name>A0A0C9UBL5_SPHS4</name>
<accession>A0A0C9UBL5</accession>
<dbReference type="AlphaFoldDB" id="A0A0C9UBL5"/>
<feature type="region of interest" description="Disordered" evidence="1">
    <location>
        <begin position="456"/>
        <end position="581"/>
    </location>
</feature>
<keyword evidence="3" id="KW-1185">Reference proteome</keyword>
<feature type="compositionally biased region" description="Acidic residues" evidence="1">
    <location>
        <begin position="459"/>
        <end position="503"/>
    </location>
</feature>
<feature type="compositionally biased region" description="Basic and acidic residues" evidence="1">
    <location>
        <begin position="539"/>
        <end position="569"/>
    </location>
</feature>
<sequence length="581" mass="64601">MSGKRKTTTNTDKQEAPVATGVATRRSTRNQVQPVPDDSLDQAPDIAVQQDEDTDMEAQPPKKRIRGRRTMSGDKDEAIKVQVALEGDIAPRGSNKILHDLGTTVDPPPKPRNMDADAISTAKDMTSPIRRATDNLNAAATSSPLPSSPTKNMKEHEERTVTFTIGDIGTSKTRTVSARLMVYERRVLGGQKAFVIGVKDAIEALIKSDPTLQARKGEITRTTSTGVIVHGIADRLLNEPFYAPMTAVILLDKKVHPTTGYLWVDLTWASRATHTINHLVFSSPNATQHNPSSASVVMSDNDYDTTFYGFGHGSTVEPQISDSESAINNSPPPATTSTFLTKLEWVCQTFGVEKVPKETVNAAHLIRRAQAVRKLRDCCMKAGWLNGSSKVIWQFVINDEGSPFFNETITREDFGELARIKESTLNTDRYGTLKSYYGMMGLNAFERELERLGDKAMEDTDESDDEDEGDEAGDDEDEEGDEEEEINEPVGDDEGEEDEEDIQRDEVRRRKEKRKMAEVQVLKRVKGGVEVAAKKDKRKRDSEMKKSQKGVRFEGILKKKKEKGQSNEKKKLKQLKATQKG</sequence>
<proteinExistence type="predicted"/>
<dbReference type="Proteomes" id="UP000054279">
    <property type="component" value="Unassembled WGS sequence"/>
</dbReference>
<evidence type="ECO:0000313" key="3">
    <source>
        <dbReference type="Proteomes" id="UP000054279"/>
    </source>
</evidence>
<protein>
    <submittedName>
        <fullName evidence="2">Uncharacterized protein</fullName>
    </submittedName>
</protein>
<dbReference type="HOGENOM" id="CLU_469439_0_0_1"/>
<evidence type="ECO:0000256" key="1">
    <source>
        <dbReference type="SAM" id="MobiDB-lite"/>
    </source>
</evidence>